<dbReference type="EMBL" id="JAACJM010000037">
    <property type="protein sequence ID" value="KAF5362741.1"/>
    <property type="molecule type" value="Genomic_DNA"/>
</dbReference>
<keyword evidence="3" id="KW-1185">Reference proteome</keyword>
<feature type="compositionally biased region" description="Polar residues" evidence="1">
    <location>
        <begin position="78"/>
        <end position="93"/>
    </location>
</feature>
<organism evidence="2 3">
    <name type="scientific">Tetrapyrgos nigripes</name>
    <dbReference type="NCBI Taxonomy" id="182062"/>
    <lineage>
        <taxon>Eukaryota</taxon>
        <taxon>Fungi</taxon>
        <taxon>Dikarya</taxon>
        <taxon>Basidiomycota</taxon>
        <taxon>Agaricomycotina</taxon>
        <taxon>Agaricomycetes</taxon>
        <taxon>Agaricomycetidae</taxon>
        <taxon>Agaricales</taxon>
        <taxon>Marasmiineae</taxon>
        <taxon>Marasmiaceae</taxon>
        <taxon>Tetrapyrgos</taxon>
    </lineage>
</organism>
<reference evidence="2 3" key="1">
    <citation type="journal article" date="2020" name="ISME J.">
        <title>Uncovering the hidden diversity of litter-decomposition mechanisms in mushroom-forming fungi.</title>
        <authorList>
            <person name="Floudas D."/>
            <person name="Bentzer J."/>
            <person name="Ahren D."/>
            <person name="Johansson T."/>
            <person name="Persson P."/>
            <person name="Tunlid A."/>
        </authorList>
    </citation>
    <scope>NUCLEOTIDE SEQUENCE [LARGE SCALE GENOMIC DNA]</scope>
    <source>
        <strain evidence="2 3">CBS 291.85</strain>
    </source>
</reference>
<feature type="region of interest" description="Disordered" evidence="1">
    <location>
        <begin position="67"/>
        <end position="99"/>
    </location>
</feature>
<dbReference type="Proteomes" id="UP000559256">
    <property type="component" value="Unassembled WGS sequence"/>
</dbReference>
<evidence type="ECO:0000256" key="1">
    <source>
        <dbReference type="SAM" id="MobiDB-lite"/>
    </source>
</evidence>
<evidence type="ECO:0000313" key="3">
    <source>
        <dbReference type="Proteomes" id="UP000559256"/>
    </source>
</evidence>
<dbReference type="AlphaFoldDB" id="A0A8H5GDC9"/>
<proteinExistence type="predicted"/>
<sequence length="99" mass="10709">MIHAASLHPGGNSVSASEVYRLYDGRRFENTHTAPYHPTLVQTLDYASEIMNAGRSLDTIPHFDVNVDTTHAGGGSPITISSNQRRTNSSAKPKSSGRK</sequence>
<accession>A0A8H5GDC9</accession>
<protein>
    <submittedName>
        <fullName evidence="2">Uncharacterized protein</fullName>
    </submittedName>
</protein>
<evidence type="ECO:0000313" key="2">
    <source>
        <dbReference type="EMBL" id="KAF5362741.1"/>
    </source>
</evidence>
<gene>
    <name evidence="2" type="ORF">D9758_011711</name>
</gene>
<comment type="caution">
    <text evidence="2">The sequence shown here is derived from an EMBL/GenBank/DDBJ whole genome shotgun (WGS) entry which is preliminary data.</text>
</comment>
<name>A0A8H5GDC9_9AGAR</name>